<accession>A0A0G1UBD3</accession>
<name>A0A0G1UBD3_9BACT</name>
<sequence length="71" mass="8140">MKKSERLHPCPFCGGRAEARKKKRRIANEKNPPWLIQCSNPKCFAESGVFLSQTDAVAAWNRRTPIRQKIS</sequence>
<organism evidence="1 2">
    <name type="scientific">Candidatus Jorgensenbacteria bacterium GW2011_GWA1_48_11</name>
    <dbReference type="NCBI Taxonomy" id="1618660"/>
    <lineage>
        <taxon>Bacteria</taxon>
        <taxon>Candidatus Joergenseniibacteriota</taxon>
    </lineage>
</organism>
<dbReference type="Pfam" id="PF14354">
    <property type="entry name" value="Lar_restr_allev"/>
    <property type="match status" value="1"/>
</dbReference>
<dbReference type="AlphaFoldDB" id="A0A0G1UBD3"/>
<dbReference type="Proteomes" id="UP000034956">
    <property type="component" value="Unassembled WGS sequence"/>
</dbReference>
<proteinExistence type="predicted"/>
<reference evidence="1 2" key="1">
    <citation type="journal article" date="2015" name="Nature">
        <title>rRNA introns, odd ribosomes, and small enigmatic genomes across a large radiation of phyla.</title>
        <authorList>
            <person name="Brown C.T."/>
            <person name="Hug L.A."/>
            <person name="Thomas B.C."/>
            <person name="Sharon I."/>
            <person name="Castelle C.J."/>
            <person name="Singh A."/>
            <person name="Wilkins M.J."/>
            <person name="Williams K.H."/>
            <person name="Banfield J.F."/>
        </authorList>
    </citation>
    <scope>NUCLEOTIDE SEQUENCE [LARGE SCALE GENOMIC DNA]</scope>
</reference>
<protein>
    <recommendedName>
        <fullName evidence="3">Restriction alleviation protein, Lar family</fullName>
    </recommendedName>
</protein>
<evidence type="ECO:0008006" key="3">
    <source>
        <dbReference type="Google" id="ProtNLM"/>
    </source>
</evidence>
<gene>
    <name evidence="1" type="ORF">UY23_C0001G0035</name>
</gene>
<dbReference type="EMBL" id="LCPF01000001">
    <property type="protein sequence ID" value="KKU91429.1"/>
    <property type="molecule type" value="Genomic_DNA"/>
</dbReference>
<evidence type="ECO:0000313" key="2">
    <source>
        <dbReference type="Proteomes" id="UP000034956"/>
    </source>
</evidence>
<evidence type="ECO:0000313" key="1">
    <source>
        <dbReference type="EMBL" id="KKU91429.1"/>
    </source>
</evidence>
<comment type="caution">
    <text evidence="1">The sequence shown here is derived from an EMBL/GenBank/DDBJ whole genome shotgun (WGS) entry which is preliminary data.</text>
</comment>